<keyword evidence="3" id="KW-0808">Transferase</keyword>
<evidence type="ECO:0000256" key="3">
    <source>
        <dbReference type="ARBA" id="ARBA00022679"/>
    </source>
</evidence>
<comment type="catalytic activity">
    <reaction evidence="1">
        <text>inosine + phosphate = alpha-D-ribose 1-phosphate + hypoxanthine</text>
        <dbReference type="Rhea" id="RHEA:27646"/>
        <dbReference type="ChEBI" id="CHEBI:17368"/>
        <dbReference type="ChEBI" id="CHEBI:17596"/>
        <dbReference type="ChEBI" id="CHEBI:43474"/>
        <dbReference type="ChEBI" id="CHEBI:57720"/>
        <dbReference type="EC" id="2.4.2.1"/>
    </reaction>
    <physiologicalReaction direction="left-to-right" evidence="1">
        <dbReference type="Rhea" id="RHEA:27647"/>
    </physiologicalReaction>
</comment>
<dbReference type="NCBIfam" id="TIGR00726">
    <property type="entry name" value="peptidoglycan editing factor PgeF"/>
    <property type="match status" value="1"/>
</dbReference>
<comment type="catalytic activity">
    <reaction evidence="7">
        <text>adenosine + H2O + H(+) = inosine + NH4(+)</text>
        <dbReference type="Rhea" id="RHEA:24408"/>
        <dbReference type="ChEBI" id="CHEBI:15377"/>
        <dbReference type="ChEBI" id="CHEBI:15378"/>
        <dbReference type="ChEBI" id="CHEBI:16335"/>
        <dbReference type="ChEBI" id="CHEBI:17596"/>
        <dbReference type="ChEBI" id="CHEBI:28938"/>
        <dbReference type="EC" id="3.5.4.4"/>
    </reaction>
    <physiologicalReaction direction="left-to-right" evidence="7">
        <dbReference type="Rhea" id="RHEA:24409"/>
    </physiologicalReaction>
</comment>
<evidence type="ECO:0000256" key="5">
    <source>
        <dbReference type="ARBA" id="ARBA00022801"/>
    </source>
</evidence>
<dbReference type="PANTHER" id="PTHR30616">
    <property type="entry name" value="UNCHARACTERIZED PROTEIN YFIH"/>
    <property type="match status" value="1"/>
</dbReference>
<dbReference type="SUPFAM" id="SSF64438">
    <property type="entry name" value="CNF1/YfiH-like putative cysteine hydrolases"/>
    <property type="match status" value="1"/>
</dbReference>
<dbReference type="CDD" id="cd16833">
    <property type="entry name" value="YfiH"/>
    <property type="match status" value="1"/>
</dbReference>
<accession>A0ABS8C6I9</accession>
<comment type="similarity">
    <text evidence="2 10">Belongs to the purine nucleoside phosphorylase YfiH/LACC1 family.</text>
</comment>
<comment type="catalytic activity">
    <reaction evidence="8">
        <text>adenosine + phosphate = alpha-D-ribose 1-phosphate + adenine</text>
        <dbReference type="Rhea" id="RHEA:27642"/>
        <dbReference type="ChEBI" id="CHEBI:16335"/>
        <dbReference type="ChEBI" id="CHEBI:16708"/>
        <dbReference type="ChEBI" id="CHEBI:43474"/>
        <dbReference type="ChEBI" id="CHEBI:57720"/>
        <dbReference type="EC" id="2.4.2.1"/>
    </reaction>
    <physiologicalReaction direction="left-to-right" evidence="8">
        <dbReference type="Rhea" id="RHEA:27643"/>
    </physiologicalReaction>
</comment>
<evidence type="ECO:0000256" key="2">
    <source>
        <dbReference type="ARBA" id="ARBA00007353"/>
    </source>
</evidence>
<sequence>MTPLLLKPTWPAPFNVQAVSSTRFGGYSQGVFQGLNLGLHVGDDAATVARNRSLFQQQAAMPVEPCWLDQVHSNKVWHLTESTAVLNAAVPQADAAFSQQAGQVCVVMTADCLPLLVCNNAGSEVAAIHAGWRGLASGVIEHTLQQFQAKPSELLVWLGPAIGPKHFEVGAEVRQAFVQQNVLAASAFKPLGKEKYLADLYLLAQLRLQAYGVSAIFGGNYCTYHDTAQFYSYRRDGQTGRMASAIWLSHSS</sequence>
<evidence type="ECO:0000256" key="1">
    <source>
        <dbReference type="ARBA" id="ARBA00000553"/>
    </source>
</evidence>
<dbReference type="InterPro" id="IPR011324">
    <property type="entry name" value="Cytotoxic_necrot_fac-like_cat"/>
</dbReference>
<comment type="catalytic activity">
    <reaction evidence="9">
        <text>S-methyl-5'-thioadenosine + phosphate = 5-(methylsulfanyl)-alpha-D-ribose 1-phosphate + adenine</text>
        <dbReference type="Rhea" id="RHEA:11852"/>
        <dbReference type="ChEBI" id="CHEBI:16708"/>
        <dbReference type="ChEBI" id="CHEBI:17509"/>
        <dbReference type="ChEBI" id="CHEBI:43474"/>
        <dbReference type="ChEBI" id="CHEBI:58533"/>
        <dbReference type="EC" id="2.4.2.28"/>
    </reaction>
    <physiologicalReaction direction="left-to-right" evidence="9">
        <dbReference type="Rhea" id="RHEA:11853"/>
    </physiologicalReaction>
</comment>
<evidence type="ECO:0000256" key="7">
    <source>
        <dbReference type="ARBA" id="ARBA00047989"/>
    </source>
</evidence>
<organism evidence="11 12">
    <name type="scientific">Alishewanella maricola</name>
    <dbReference type="NCBI Taxonomy" id="2795740"/>
    <lineage>
        <taxon>Bacteria</taxon>
        <taxon>Pseudomonadati</taxon>
        <taxon>Pseudomonadota</taxon>
        <taxon>Gammaproteobacteria</taxon>
        <taxon>Alteromonadales</taxon>
        <taxon>Alteromonadaceae</taxon>
        <taxon>Alishewanella</taxon>
    </lineage>
</organism>
<name>A0ABS8C6I9_9ALTE</name>
<dbReference type="InterPro" id="IPR003730">
    <property type="entry name" value="Cu_polyphenol_OxRdtase"/>
</dbReference>
<keyword evidence="4" id="KW-0479">Metal-binding</keyword>
<reference evidence="11 12" key="1">
    <citation type="submission" date="2021-10" db="EMBL/GenBank/DDBJ databases">
        <title>Alishewanella koreense sp. nov. isolated from seawater of southwestern coast in South Korea and the proposal for the reclassification of Rheinheimera perlucida and Rheinheimera tuosuensis as Arsukibacterium perlucida and Arsukibacterium tuosuensis.</title>
        <authorList>
            <person name="Kim K.H."/>
            <person name="Ruan W."/>
            <person name="Kim K.R."/>
            <person name="Baek J.H."/>
            <person name="Jeon C.O."/>
        </authorList>
    </citation>
    <scope>NUCLEOTIDE SEQUENCE [LARGE SCALE GENOMIC DNA]</scope>
    <source>
        <strain evidence="11 12">16-MA</strain>
    </source>
</reference>
<evidence type="ECO:0000256" key="8">
    <source>
        <dbReference type="ARBA" id="ARBA00048968"/>
    </source>
</evidence>
<keyword evidence="12" id="KW-1185">Reference proteome</keyword>
<evidence type="ECO:0000313" key="12">
    <source>
        <dbReference type="Proteomes" id="UP000633814"/>
    </source>
</evidence>
<keyword evidence="5" id="KW-0378">Hydrolase</keyword>
<dbReference type="Gene3D" id="3.60.140.10">
    <property type="entry name" value="CNF1/YfiH-like putative cysteine hydrolases"/>
    <property type="match status" value="1"/>
</dbReference>
<keyword evidence="6" id="KW-0862">Zinc</keyword>
<evidence type="ECO:0000313" key="11">
    <source>
        <dbReference type="EMBL" id="MCB5227944.1"/>
    </source>
</evidence>
<evidence type="ECO:0000256" key="4">
    <source>
        <dbReference type="ARBA" id="ARBA00022723"/>
    </source>
</evidence>
<evidence type="ECO:0000256" key="6">
    <source>
        <dbReference type="ARBA" id="ARBA00022833"/>
    </source>
</evidence>
<comment type="caution">
    <text evidence="11">The sequence shown here is derived from an EMBL/GenBank/DDBJ whole genome shotgun (WGS) entry which is preliminary data.</text>
</comment>
<dbReference type="Pfam" id="PF02578">
    <property type="entry name" value="Cu-oxidase_4"/>
    <property type="match status" value="1"/>
</dbReference>
<dbReference type="Proteomes" id="UP000633814">
    <property type="component" value="Unassembled WGS sequence"/>
</dbReference>
<dbReference type="PANTHER" id="PTHR30616:SF2">
    <property type="entry name" value="PURINE NUCLEOSIDE PHOSPHORYLASE LACC1"/>
    <property type="match status" value="1"/>
</dbReference>
<evidence type="ECO:0000256" key="9">
    <source>
        <dbReference type="ARBA" id="ARBA00049893"/>
    </source>
</evidence>
<gene>
    <name evidence="11" type="primary">pgeF</name>
    <name evidence="11" type="ORF">JAO78_014090</name>
</gene>
<evidence type="ECO:0000256" key="10">
    <source>
        <dbReference type="RuleBase" id="RU361274"/>
    </source>
</evidence>
<dbReference type="InterPro" id="IPR038371">
    <property type="entry name" value="Cu_polyphenol_OxRdtase_sf"/>
</dbReference>
<protein>
    <recommendedName>
        <fullName evidence="10">Purine nucleoside phosphorylase</fullName>
    </recommendedName>
</protein>
<proteinExistence type="inferred from homology"/>
<dbReference type="EMBL" id="JAEINI020000012">
    <property type="protein sequence ID" value="MCB5227944.1"/>
    <property type="molecule type" value="Genomic_DNA"/>
</dbReference>